<sequence length="326" mass="35617">MTHDPPQGRQADSRSGDWCAEAEEATDPVMREAIGWFTVLSDGQAHADAQAAARRWLAASPAHQAAYRDVEAMWTGTVRLSGEKRARDAARRMNRRRFGQLALLAAVGAGAGLTWMNFRAGRIATAPGEQRLVALEDGSRIQMSGATELSVKISAAARKIDLHRGEAYFTVARGRTPFTVTAAAGTVEALGTQFDIAITGERTQVLVTEHTVRVGYADRSVTLRQGEKLVYRDRDLGAPQDADPQIDLAWREGKLVFMARPLGEVLEVLNRWSAERLTLVDGSLAAHPVTLIINIADVADVLPRLHDALPIRTRHVPLFGTLIYRA</sequence>
<keyword evidence="1" id="KW-1133">Transmembrane helix</keyword>
<gene>
    <name evidence="4" type="ORF">ABID44_002755</name>
</gene>
<organism evidence="4 5">
    <name type="scientific">Aquamicrobium ahrensii</name>
    <dbReference type="NCBI Taxonomy" id="469551"/>
    <lineage>
        <taxon>Bacteria</taxon>
        <taxon>Pseudomonadati</taxon>
        <taxon>Pseudomonadota</taxon>
        <taxon>Alphaproteobacteria</taxon>
        <taxon>Hyphomicrobiales</taxon>
        <taxon>Phyllobacteriaceae</taxon>
        <taxon>Aquamicrobium</taxon>
    </lineage>
</organism>
<keyword evidence="1" id="KW-0472">Membrane</keyword>
<dbReference type="InterPro" id="IPR032623">
    <property type="entry name" value="FecR_N"/>
</dbReference>
<dbReference type="Proteomes" id="UP001549143">
    <property type="component" value="Unassembled WGS sequence"/>
</dbReference>
<dbReference type="InterPro" id="IPR006860">
    <property type="entry name" value="FecR"/>
</dbReference>
<dbReference type="InterPro" id="IPR012373">
    <property type="entry name" value="Ferrdict_sens_TM"/>
</dbReference>
<dbReference type="Pfam" id="PF04773">
    <property type="entry name" value="FecR"/>
    <property type="match status" value="1"/>
</dbReference>
<dbReference type="Gene3D" id="3.55.50.30">
    <property type="match status" value="1"/>
</dbReference>
<dbReference type="PANTHER" id="PTHR30273">
    <property type="entry name" value="PERIPLASMIC SIGNAL SENSOR AND SIGMA FACTOR ACTIVATOR FECR-RELATED"/>
    <property type="match status" value="1"/>
</dbReference>
<dbReference type="Pfam" id="PF16220">
    <property type="entry name" value="DUF4880"/>
    <property type="match status" value="1"/>
</dbReference>
<keyword evidence="5" id="KW-1185">Reference proteome</keyword>
<evidence type="ECO:0000259" key="3">
    <source>
        <dbReference type="Pfam" id="PF16220"/>
    </source>
</evidence>
<dbReference type="PIRSF" id="PIRSF018266">
    <property type="entry name" value="FecR"/>
    <property type="match status" value="1"/>
</dbReference>
<evidence type="ECO:0000313" key="4">
    <source>
        <dbReference type="EMBL" id="MET3662417.1"/>
    </source>
</evidence>
<reference evidence="4 5" key="1">
    <citation type="submission" date="2024-06" db="EMBL/GenBank/DDBJ databases">
        <title>Genomic Encyclopedia of Type Strains, Phase IV (KMG-IV): sequencing the most valuable type-strain genomes for metagenomic binning, comparative biology and taxonomic classification.</title>
        <authorList>
            <person name="Goeker M."/>
        </authorList>
    </citation>
    <scope>NUCLEOTIDE SEQUENCE [LARGE SCALE GENOMIC DNA]</scope>
    <source>
        <strain evidence="4 5">DSM 19730</strain>
    </source>
</reference>
<feature type="domain" description="FecR N-terminal" evidence="3">
    <location>
        <begin position="31"/>
        <end position="73"/>
    </location>
</feature>
<evidence type="ECO:0000256" key="1">
    <source>
        <dbReference type="SAM" id="Phobius"/>
    </source>
</evidence>
<accession>A0ABV2KNJ8</accession>
<name>A0ABV2KNJ8_9HYPH</name>
<comment type="caution">
    <text evidence="4">The sequence shown here is derived from an EMBL/GenBank/DDBJ whole genome shotgun (WGS) entry which is preliminary data.</text>
</comment>
<dbReference type="PANTHER" id="PTHR30273:SF2">
    <property type="entry name" value="PROTEIN FECR"/>
    <property type="match status" value="1"/>
</dbReference>
<keyword evidence="1 4" id="KW-0812">Transmembrane</keyword>
<feature type="transmembrane region" description="Helical" evidence="1">
    <location>
        <begin position="101"/>
        <end position="118"/>
    </location>
</feature>
<protein>
    <submittedName>
        <fullName evidence="4">Transmembrane sensor</fullName>
    </submittedName>
</protein>
<proteinExistence type="predicted"/>
<feature type="domain" description="FecR protein" evidence="2">
    <location>
        <begin position="122"/>
        <end position="212"/>
    </location>
</feature>
<dbReference type="Gene3D" id="2.60.120.1440">
    <property type="match status" value="1"/>
</dbReference>
<dbReference type="EMBL" id="JBEPMN010000011">
    <property type="protein sequence ID" value="MET3662417.1"/>
    <property type="molecule type" value="Genomic_DNA"/>
</dbReference>
<evidence type="ECO:0000313" key="5">
    <source>
        <dbReference type="Proteomes" id="UP001549143"/>
    </source>
</evidence>
<dbReference type="RefSeq" id="WP_354152269.1">
    <property type="nucleotide sequence ID" value="NZ_JBEPMN010000011.1"/>
</dbReference>
<evidence type="ECO:0000259" key="2">
    <source>
        <dbReference type="Pfam" id="PF04773"/>
    </source>
</evidence>